<proteinExistence type="predicted"/>
<organism evidence="2">
    <name type="scientific">Candidatus Heimdallarchaeum aukensis</name>
    <dbReference type="NCBI Taxonomy" id="2876573"/>
    <lineage>
        <taxon>Archaea</taxon>
        <taxon>Promethearchaeati</taxon>
        <taxon>Candidatus Heimdallarchaeota</taxon>
        <taxon>Candidatus Heimdallarchaeia (ex Rinke et al. 2021) (nom. nud.)</taxon>
        <taxon>Candidatus Heimdallarchaeales</taxon>
        <taxon>Candidatus Heimdallarchaeaceae</taxon>
        <taxon>Candidatus Heimdallarchaeum</taxon>
    </lineage>
</organism>
<gene>
    <name evidence="2" type="ORF">K9W45_04575</name>
</gene>
<protein>
    <submittedName>
        <fullName evidence="2">Uncharacterized protein</fullName>
    </submittedName>
</protein>
<dbReference type="AlphaFoldDB" id="A0A9Y1FLJ8"/>
<keyword evidence="1" id="KW-1133">Transmembrane helix</keyword>
<feature type="transmembrane region" description="Helical" evidence="1">
    <location>
        <begin position="35"/>
        <end position="53"/>
    </location>
</feature>
<accession>A0A9Y1FLJ8</accession>
<reference evidence="2" key="1">
    <citation type="journal article" date="2022" name="Nat. Microbiol.">
        <title>Unique mobile elements and scalable gene flow at the prokaryote-eukaryote boundary revealed by circularized Asgard archaea genomes.</title>
        <authorList>
            <person name="Wu F."/>
            <person name="Speth D.R."/>
            <person name="Philosof A."/>
            <person name="Cremiere A."/>
            <person name="Narayanan A."/>
            <person name="Barco R.A."/>
            <person name="Connon S.A."/>
            <person name="Amend J.P."/>
            <person name="Antoshechkin I.A."/>
            <person name="Orphan V.J."/>
        </authorList>
    </citation>
    <scope>NUCLEOTIDE SEQUENCE</scope>
    <source>
        <strain evidence="2">PM71</strain>
    </source>
</reference>
<keyword evidence="1" id="KW-0472">Membrane</keyword>
<dbReference type="Proteomes" id="UP001201020">
    <property type="component" value="Chromosome"/>
</dbReference>
<dbReference type="EMBL" id="CP084166">
    <property type="protein sequence ID" value="UJG41742.1"/>
    <property type="molecule type" value="Genomic_DNA"/>
</dbReference>
<keyword evidence="1" id="KW-0812">Transmembrane</keyword>
<evidence type="ECO:0000313" key="2">
    <source>
        <dbReference type="EMBL" id="UJG41742.1"/>
    </source>
</evidence>
<name>A0A9Y1FLJ8_9ARCH</name>
<sequence length="57" mass="6868">MEITYIRKTNPWKWDTDWDTLPDGYDIFPLFPDGWIYYGILGSVIVLVVVKLYKKKR</sequence>
<evidence type="ECO:0000256" key="1">
    <source>
        <dbReference type="SAM" id="Phobius"/>
    </source>
</evidence>